<dbReference type="Gene3D" id="3.90.25.10">
    <property type="entry name" value="UDP-galactose 4-epimerase, domain 1"/>
    <property type="match status" value="1"/>
</dbReference>
<comment type="caution">
    <text evidence="5">The sequence shown here is derived from an EMBL/GenBank/DDBJ whole genome shotgun (WGS) entry which is preliminary data.</text>
</comment>
<dbReference type="AlphaFoldDB" id="A0A1Y1W9M6"/>
<dbReference type="STRING" id="61395.A0A1Y1W9M6"/>
<dbReference type="SUPFAM" id="SSF51735">
    <property type="entry name" value="NAD(P)-binding Rossmann-fold domains"/>
    <property type="match status" value="1"/>
</dbReference>
<accession>A0A1Y1W9M6</accession>
<dbReference type="PANTHER" id="PTHR47706">
    <property type="entry name" value="NMRA-LIKE FAMILY PROTEIN"/>
    <property type="match status" value="1"/>
</dbReference>
<name>A0A1Y1W9M6_9FUNG</name>
<evidence type="ECO:0000256" key="2">
    <source>
        <dbReference type="ARBA" id="ARBA00022857"/>
    </source>
</evidence>
<evidence type="ECO:0000259" key="4">
    <source>
        <dbReference type="Pfam" id="PF05368"/>
    </source>
</evidence>
<dbReference type="InterPro" id="IPR051609">
    <property type="entry name" value="NmrA/Isoflavone_reductase-like"/>
</dbReference>
<comment type="similarity">
    <text evidence="1">Belongs to the NmrA-type oxidoreductase family. Isoflavone reductase subfamily.</text>
</comment>
<dbReference type="InterPro" id="IPR036291">
    <property type="entry name" value="NAD(P)-bd_dom_sf"/>
</dbReference>
<dbReference type="Pfam" id="PF05368">
    <property type="entry name" value="NmrA"/>
    <property type="match status" value="1"/>
</dbReference>
<evidence type="ECO:0000256" key="3">
    <source>
        <dbReference type="ARBA" id="ARBA00023002"/>
    </source>
</evidence>
<keyword evidence="6" id="KW-1185">Reference proteome</keyword>
<protein>
    <submittedName>
        <fullName evidence="5">NAD(P)-binding protein</fullName>
    </submittedName>
</protein>
<dbReference type="GeneID" id="63804149"/>
<proteinExistence type="inferred from homology"/>
<keyword evidence="3" id="KW-0560">Oxidoreductase</keyword>
<dbReference type="Gene3D" id="3.40.50.720">
    <property type="entry name" value="NAD(P)-binding Rossmann-like Domain"/>
    <property type="match status" value="1"/>
</dbReference>
<evidence type="ECO:0000313" key="6">
    <source>
        <dbReference type="Proteomes" id="UP000193922"/>
    </source>
</evidence>
<dbReference type="PANTHER" id="PTHR47706:SF4">
    <property type="entry name" value="NMRA-LIKE DOMAIN-CONTAINING PROTEIN"/>
    <property type="match status" value="1"/>
</dbReference>
<organism evidence="5 6">
    <name type="scientific">Linderina pennispora</name>
    <dbReference type="NCBI Taxonomy" id="61395"/>
    <lineage>
        <taxon>Eukaryota</taxon>
        <taxon>Fungi</taxon>
        <taxon>Fungi incertae sedis</taxon>
        <taxon>Zoopagomycota</taxon>
        <taxon>Kickxellomycotina</taxon>
        <taxon>Kickxellomycetes</taxon>
        <taxon>Kickxellales</taxon>
        <taxon>Kickxellaceae</taxon>
        <taxon>Linderina</taxon>
    </lineage>
</organism>
<dbReference type="GO" id="GO:0016491">
    <property type="term" value="F:oxidoreductase activity"/>
    <property type="evidence" value="ECO:0007669"/>
    <property type="project" value="UniProtKB-KW"/>
</dbReference>
<feature type="domain" description="NmrA-like" evidence="4">
    <location>
        <begin position="7"/>
        <end position="252"/>
    </location>
</feature>
<reference evidence="5 6" key="1">
    <citation type="submission" date="2016-07" db="EMBL/GenBank/DDBJ databases">
        <title>Pervasive Adenine N6-methylation of Active Genes in Fungi.</title>
        <authorList>
            <consortium name="DOE Joint Genome Institute"/>
            <person name="Mondo S.J."/>
            <person name="Dannebaum R.O."/>
            <person name="Kuo R.C."/>
            <person name="Labutti K."/>
            <person name="Haridas S."/>
            <person name="Kuo A."/>
            <person name="Salamov A."/>
            <person name="Ahrendt S.R."/>
            <person name="Lipzen A."/>
            <person name="Sullivan W."/>
            <person name="Andreopoulos W.B."/>
            <person name="Clum A."/>
            <person name="Lindquist E."/>
            <person name="Daum C."/>
            <person name="Ramamoorthy G.K."/>
            <person name="Gryganskyi A."/>
            <person name="Culley D."/>
            <person name="Magnuson J.K."/>
            <person name="James T.Y."/>
            <person name="O'Malley M.A."/>
            <person name="Stajich J.E."/>
            <person name="Spatafora J.W."/>
            <person name="Visel A."/>
            <person name="Grigoriev I.V."/>
        </authorList>
    </citation>
    <scope>NUCLEOTIDE SEQUENCE [LARGE SCALE GENOMIC DNA]</scope>
    <source>
        <strain evidence="5 6">ATCC 12442</strain>
    </source>
</reference>
<dbReference type="OrthoDB" id="419598at2759"/>
<evidence type="ECO:0000256" key="1">
    <source>
        <dbReference type="ARBA" id="ARBA00005725"/>
    </source>
</evidence>
<gene>
    <name evidence="5" type="ORF">DL89DRAFT_267463</name>
</gene>
<keyword evidence="2" id="KW-0521">NADP</keyword>
<dbReference type="RefSeq" id="XP_040743877.1">
    <property type="nucleotide sequence ID" value="XM_040887501.1"/>
</dbReference>
<dbReference type="InterPro" id="IPR008030">
    <property type="entry name" value="NmrA-like"/>
</dbReference>
<dbReference type="EMBL" id="MCFD01000006">
    <property type="protein sequence ID" value="ORX70239.1"/>
    <property type="molecule type" value="Genomic_DNA"/>
</dbReference>
<evidence type="ECO:0000313" key="5">
    <source>
        <dbReference type="EMBL" id="ORX70239.1"/>
    </source>
</evidence>
<sequence>MATHGIKRLAIAGATGTLGQLIIQELSQRAPGLHTTLLAREGSEVQARLLTAGMQQFSVRTVDYELDGERDLIATLAGHDAVLSLIGGAGQDTAQVALIHAAARARVRYFLPSEFCLDTRIGMNLIVSSYEVKRKIRDDLMVTGMRSIFIMCGFFTDTFLSADFGWDLDSHTVLVPGDGEGLCSFIDKEDVAKYTVEVIKRAEAFMGEEWVKDLRFATATLSYNDLIQMGNEATGRELAVTYVSQEDVEHTLMRDIQRTGSGANSKAVQMQLAIMNGCAQLDTAGFALSNRLFPEVVPASVSLSLRAIFARQ</sequence>
<dbReference type="Proteomes" id="UP000193922">
    <property type="component" value="Unassembled WGS sequence"/>
</dbReference>